<evidence type="ECO:0000313" key="2">
    <source>
        <dbReference type="EMBL" id="QKQ99035.1"/>
    </source>
</evidence>
<dbReference type="SUPFAM" id="SSF53474">
    <property type="entry name" value="alpha/beta-Hydrolases"/>
    <property type="match status" value="1"/>
</dbReference>
<name>A0A6N0NQN8_9CREN</name>
<dbReference type="Proteomes" id="UP000509301">
    <property type="component" value="Chromosome"/>
</dbReference>
<dbReference type="AlphaFoldDB" id="A0A6N0NQN8"/>
<dbReference type="InterPro" id="IPR051049">
    <property type="entry name" value="Dienelactone_hydrolase-like"/>
</dbReference>
<protein>
    <submittedName>
        <fullName evidence="2">Dienelactone hydrolase family protein</fullName>
    </submittedName>
</protein>
<evidence type="ECO:0000259" key="1">
    <source>
        <dbReference type="Pfam" id="PF01738"/>
    </source>
</evidence>
<dbReference type="EMBL" id="CP049074">
    <property type="protein sequence ID" value="QKQ99035.1"/>
    <property type="molecule type" value="Genomic_DNA"/>
</dbReference>
<reference evidence="2 3" key="1">
    <citation type="submission" date="2020-02" db="EMBL/GenBank/DDBJ databases">
        <title>Comparative genome analysis reveals the metabolism and evolution of the thermophilic archaeal genus Metallosphaera.</title>
        <authorList>
            <person name="Jiang C."/>
        </authorList>
    </citation>
    <scope>NUCLEOTIDE SEQUENCE [LARGE SCALE GENOMIC DNA]</scope>
    <source>
        <strain evidence="2 3">Ric-A</strain>
    </source>
</reference>
<gene>
    <name evidence="2" type="ORF">GWK48_00280</name>
</gene>
<keyword evidence="3" id="KW-1185">Reference proteome</keyword>
<dbReference type="GeneID" id="55640335"/>
<dbReference type="PANTHER" id="PTHR46623:SF6">
    <property type="entry name" value="ALPHA_BETA-HYDROLASES SUPERFAMILY PROTEIN"/>
    <property type="match status" value="1"/>
</dbReference>
<dbReference type="PANTHER" id="PTHR46623">
    <property type="entry name" value="CARBOXYMETHYLENEBUTENOLIDASE-RELATED"/>
    <property type="match status" value="1"/>
</dbReference>
<dbReference type="InterPro" id="IPR029058">
    <property type="entry name" value="AB_hydrolase_fold"/>
</dbReference>
<dbReference type="Gene3D" id="3.40.50.1820">
    <property type="entry name" value="alpha/beta hydrolase"/>
    <property type="match status" value="1"/>
</dbReference>
<sequence length="256" mass="28794">MSLVKYTSFDGKEVEAYLVRGGGKAGIIVVSEIWGLTDYIRKVAERLAGLGYTAVAPNLYSRSSDIFSQENISSVMRRFFTLPPEKRNDPDTVSKILSSLGEKERAIYRELVEERVATEDRMIKDLEYAYEYLRSLGLNKMGVIGFCMGGGLSFQLSTQKPMDATVVYYGRNPRDLEDISKLKGPVLAHYAGEDSAINQGIPDMVRAMVKYKKELEMKIYPGTYHAFATEGGQVYNERAAKDAWERTVKFFNVNLG</sequence>
<feature type="domain" description="Dienelactone hydrolase" evidence="1">
    <location>
        <begin position="16"/>
        <end position="252"/>
    </location>
</feature>
<dbReference type="Pfam" id="PF01738">
    <property type="entry name" value="DLH"/>
    <property type="match status" value="1"/>
</dbReference>
<dbReference type="InterPro" id="IPR002925">
    <property type="entry name" value="Dienelactn_hydro"/>
</dbReference>
<dbReference type="GO" id="GO:0016787">
    <property type="term" value="F:hydrolase activity"/>
    <property type="evidence" value="ECO:0007669"/>
    <property type="project" value="UniProtKB-KW"/>
</dbReference>
<organism evidence="2 3">
    <name type="scientific">Metallosphaera tengchongensis</name>
    <dbReference type="NCBI Taxonomy" id="1532350"/>
    <lineage>
        <taxon>Archaea</taxon>
        <taxon>Thermoproteota</taxon>
        <taxon>Thermoprotei</taxon>
        <taxon>Sulfolobales</taxon>
        <taxon>Sulfolobaceae</taxon>
        <taxon>Metallosphaera</taxon>
    </lineage>
</organism>
<dbReference type="RefSeq" id="WP_174628537.1">
    <property type="nucleotide sequence ID" value="NZ_CP049074.1"/>
</dbReference>
<accession>A0A6N0NQN8</accession>
<dbReference type="KEGG" id="mten:GWK48_00280"/>
<dbReference type="OrthoDB" id="33195at2157"/>
<proteinExistence type="predicted"/>
<keyword evidence="2" id="KW-0378">Hydrolase</keyword>
<evidence type="ECO:0000313" key="3">
    <source>
        <dbReference type="Proteomes" id="UP000509301"/>
    </source>
</evidence>